<dbReference type="PANTHER" id="PTHR43639">
    <property type="entry name" value="OXIDOREDUCTASE, SHORT-CHAIN DEHYDROGENASE/REDUCTASE FAMILY (AFU_ORTHOLOGUE AFUA_5G02870)"/>
    <property type="match status" value="1"/>
</dbReference>
<keyword evidence="4" id="KW-1185">Reference proteome</keyword>
<accession>A0ABY4W916</accession>
<dbReference type="SUPFAM" id="SSF51735">
    <property type="entry name" value="NAD(P)-binding Rossmann-fold domains"/>
    <property type="match status" value="1"/>
</dbReference>
<dbReference type="Pfam" id="PF13561">
    <property type="entry name" value="adh_short_C2"/>
    <property type="match status" value="1"/>
</dbReference>
<sequence length="252" mass="26761">MLLKGKTALVTGGGSGMGKAISKLFNKEGAQVAIVDLNQEAAEWTAKECGTAVLPIQANVAAEEEVERAVNQTVKHFGGVDIVVNSAGVPMAFTPVEEVSIEQWQRTMEVNCTSIFLTAKYTVPFMKQKNSGAILNICSIAGVRARPGLNAYCASKGAAIMLTKALAIELAPYRIRVNGINPGPADTPMLSKFLHGDEEQIQRDTKEIFLSSVPLGSLIQPEDIAEAALYLCSDQAKIVTGEIVNVDGGRGI</sequence>
<evidence type="ECO:0000256" key="2">
    <source>
        <dbReference type="ARBA" id="ARBA00023002"/>
    </source>
</evidence>
<name>A0ABY4W916_9BACL</name>
<proteinExistence type="inferred from homology"/>
<evidence type="ECO:0000256" key="1">
    <source>
        <dbReference type="ARBA" id="ARBA00006484"/>
    </source>
</evidence>
<dbReference type="PRINTS" id="PR00081">
    <property type="entry name" value="GDHRDH"/>
</dbReference>
<dbReference type="NCBIfam" id="NF005559">
    <property type="entry name" value="PRK07231.1"/>
    <property type="match status" value="1"/>
</dbReference>
<dbReference type="InterPro" id="IPR002347">
    <property type="entry name" value="SDR_fam"/>
</dbReference>
<dbReference type="EMBL" id="CP098755">
    <property type="protein sequence ID" value="USG63414.1"/>
    <property type="molecule type" value="Genomic_DNA"/>
</dbReference>
<keyword evidence="2" id="KW-0560">Oxidoreductase</keyword>
<organism evidence="3 4">
    <name type="scientific">Brevibacillus ruminantium</name>
    <dbReference type="NCBI Taxonomy" id="2950604"/>
    <lineage>
        <taxon>Bacteria</taxon>
        <taxon>Bacillati</taxon>
        <taxon>Bacillota</taxon>
        <taxon>Bacilli</taxon>
        <taxon>Bacillales</taxon>
        <taxon>Paenibacillaceae</taxon>
        <taxon>Brevibacillus</taxon>
    </lineage>
</organism>
<dbReference type="InterPro" id="IPR036291">
    <property type="entry name" value="NAD(P)-bd_dom_sf"/>
</dbReference>
<dbReference type="Gene3D" id="3.40.50.720">
    <property type="entry name" value="NAD(P)-binding Rossmann-like Domain"/>
    <property type="match status" value="1"/>
</dbReference>
<dbReference type="PRINTS" id="PR00080">
    <property type="entry name" value="SDRFAMILY"/>
</dbReference>
<protein>
    <submittedName>
        <fullName evidence="3">SDR family oxidoreductase</fullName>
    </submittedName>
</protein>
<evidence type="ECO:0000313" key="4">
    <source>
        <dbReference type="Proteomes" id="UP001056500"/>
    </source>
</evidence>
<dbReference type="PANTHER" id="PTHR43639:SF1">
    <property type="entry name" value="SHORT-CHAIN DEHYDROGENASE_REDUCTASE FAMILY PROTEIN"/>
    <property type="match status" value="1"/>
</dbReference>
<dbReference type="InterPro" id="IPR020904">
    <property type="entry name" value="Sc_DH/Rdtase_CS"/>
</dbReference>
<dbReference type="Proteomes" id="UP001056500">
    <property type="component" value="Chromosome"/>
</dbReference>
<reference evidence="3" key="1">
    <citation type="submission" date="2022-06" db="EMBL/GenBank/DDBJ databases">
        <title>Genome sequencing of Brevibacillus sp. BB3-R1.</title>
        <authorList>
            <person name="Heo J."/>
            <person name="Lee D."/>
            <person name="Won M."/>
            <person name="Han B.-H."/>
            <person name="Hong S.-B."/>
            <person name="Kwon S.-W."/>
        </authorList>
    </citation>
    <scope>NUCLEOTIDE SEQUENCE</scope>
    <source>
        <strain evidence="3">BB3-R1</strain>
    </source>
</reference>
<evidence type="ECO:0000313" key="3">
    <source>
        <dbReference type="EMBL" id="USG63414.1"/>
    </source>
</evidence>
<comment type="similarity">
    <text evidence="1">Belongs to the short-chain dehydrogenases/reductases (SDR) family.</text>
</comment>
<dbReference type="PROSITE" id="PS00061">
    <property type="entry name" value="ADH_SHORT"/>
    <property type="match status" value="1"/>
</dbReference>
<dbReference type="RefSeq" id="WP_251870496.1">
    <property type="nucleotide sequence ID" value="NZ_CP098755.1"/>
</dbReference>
<gene>
    <name evidence="3" type="ORF">NDK47_14630</name>
</gene>